<feature type="compositionally biased region" description="Low complexity" evidence="1">
    <location>
        <begin position="286"/>
        <end position="301"/>
    </location>
</feature>
<gene>
    <name evidence="2" type="ORF">SNEC2469_LOCUS27380</name>
</gene>
<keyword evidence="3" id="KW-1185">Reference proteome</keyword>
<proteinExistence type="predicted"/>
<feature type="non-terminal residue" evidence="2">
    <location>
        <position position="1"/>
    </location>
</feature>
<evidence type="ECO:0000313" key="2">
    <source>
        <dbReference type="EMBL" id="CAE7862610.1"/>
    </source>
</evidence>
<evidence type="ECO:0000313" key="3">
    <source>
        <dbReference type="Proteomes" id="UP000601435"/>
    </source>
</evidence>
<comment type="caution">
    <text evidence="2">The sequence shown here is derived from an EMBL/GenBank/DDBJ whole genome shotgun (WGS) entry which is preliminary data.</text>
</comment>
<dbReference type="Proteomes" id="UP000601435">
    <property type="component" value="Unassembled WGS sequence"/>
</dbReference>
<dbReference type="AlphaFoldDB" id="A0A813ACE8"/>
<sequence>MSLDDVVASRTRGVARDLALKRGPISQRDPLTLEQVRALEAMMVRDDRPTWQKCFVGVVLFCTHASVRWGDAQRVTSLELMGSGAAAILMGLALGSKTSLRVEAKRKFLPYACVASGVSGEFWAAAWLDARSSEDLGFEAGLIPSWSQREGAWASHAMPSEEACDYLVEMLLDLGVSTPGRSVGTHSCKATVLSWAHWSPKVRFTQAEHRLLGHHIKRGSSNLIYSRQLYIELAGKCLAMYRSIRCGDFDPDQTTESRVAAIAAAYDEPGTLVPDPSLPAADGEGESPSEASVSAESGAEPVVREIPPGDRVRLPFEDCDLEELRVHTLSGIVHRLKSQTHFACGRLMTDRALLSRLLEEGYDTFGKLAFAGEHVVRKLPAAERVARLDEQRTRLSGVILTPSTLPANSCIDSCCDMLETGSLKYIPMNRWISRAHELTLVKRDSAIHVDSEGGLKLAPKAQEPTCETTGAFSLRQAFTRRSLAFDLARVATFGVMETWVGSLFELTLRPAPKGFQTVSLGQLVSADKQLFVLAAHALEGRLGSSSASVRPLDAEIQRLSTSHEVTQFLMPLPGRE</sequence>
<reference evidence="2" key="1">
    <citation type="submission" date="2021-02" db="EMBL/GenBank/DDBJ databases">
        <authorList>
            <person name="Dougan E. K."/>
            <person name="Rhodes N."/>
            <person name="Thang M."/>
            <person name="Chan C."/>
        </authorList>
    </citation>
    <scope>NUCLEOTIDE SEQUENCE</scope>
</reference>
<name>A0A813ACE8_9DINO</name>
<dbReference type="EMBL" id="CAJNJA010057544">
    <property type="protein sequence ID" value="CAE7862610.1"/>
    <property type="molecule type" value="Genomic_DNA"/>
</dbReference>
<feature type="region of interest" description="Disordered" evidence="1">
    <location>
        <begin position="270"/>
        <end position="302"/>
    </location>
</feature>
<organism evidence="2 3">
    <name type="scientific">Symbiodinium necroappetens</name>
    <dbReference type="NCBI Taxonomy" id="1628268"/>
    <lineage>
        <taxon>Eukaryota</taxon>
        <taxon>Sar</taxon>
        <taxon>Alveolata</taxon>
        <taxon>Dinophyceae</taxon>
        <taxon>Suessiales</taxon>
        <taxon>Symbiodiniaceae</taxon>
        <taxon>Symbiodinium</taxon>
    </lineage>
</organism>
<dbReference type="OrthoDB" id="418092at2759"/>
<evidence type="ECO:0000256" key="1">
    <source>
        <dbReference type="SAM" id="MobiDB-lite"/>
    </source>
</evidence>
<accession>A0A813ACE8</accession>
<protein>
    <submittedName>
        <fullName evidence="2">Uncharacterized protein</fullName>
    </submittedName>
</protein>